<dbReference type="EMBL" id="VSRR010051338">
    <property type="protein sequence ID" value="MPC79518.1"/>
    <property type="molecule type" value="Genomic_DNA"/>
</dbReference>
<accession>A0A5B7IFB0</accession>
<reference evidence="1 2" key="1">
    <citation type="submission" date="2019-05" db="EMBL/GenBank/DDBJ databases">
        <title>Another draft genome of Portunus trituberculatus and its Hox gene families provides insights of decapod evolution.</title>
        <authorList>
            <person name="Jeong J.-H."/>
            <person name="Song I."/>
            <person name="Kim S."/>
            <person name="Choi T."/>
            <person name="Kim D."/>
            <person name="Ryu S."/>
            <person name="Kim W."/>
        </authorList>
    </citation>
    <scope>NUCLEOTIDE SEQUENCE [LARGE SCALE GENOMIC DNA]</scope>
    <source>
        <tissue evidence="1">Muscle</tissue>
    </source>
</reference>
<proteinExistence type="predicted"/>
<gene>
    <name evidence="1" type="ORF">E2C01_074047</name>
</gene>
<organism evidence="1 2">
    <name type="scientific">Portunus trituberculatus</name>
    <name type="common">Swimming crab</name>
    <name type="synonym">Neptunus trituberculatus</name>
    <dbReference type="NCBI Taxonomy" id="210409"/>
    <lineage>
        <taxon>Eukaryota</taxon>
        <taxon>Metazoa</taxon>
        <taxon>Ecdysozoa</taxon>
        <taxon>Arthropoda</taxon>
        <taxon>Crustacea</taxon>
        <taxon>Multicrustacea</taxon>
        <taxon>Malacostraca</taxon>
        <taxon>Eumalacostraca</taxon>
        <taxon>Eucarida</taxon>
        <taxon>Decapoda</taxon>
        <taxon>Pleocyemata</taxon>
        <taxon>Brachyura</taxon>
        <taxon>Eubrachyura</taxon>
        <taxon>Portunoidea</taxon>
        <taxon>Portunidae</taxon>
        <taxon>Portuninae</taxon>
        <taxon>Portunus</taxon>
    </lineage>
</organism>
<evidence type="ECO:0000313" key="1">
    <source>
        <dbReference type="EMBL" id="MPC79518.1"/>
    </source>
</evidence>
<protein>
    <submittedName>
        <fullName evidence="1">Uncharacterized protein</fullName>
    </submittedName>
</protein>
<evidence type="ECO:0000313" key="2">
    <source>
        <dbReference type="Proteomes" id="UP000324222"/>
    </source>
</evidence>
<sequence>MAARRDASTGASPVLVSGVKRSVTAISTVARAGTPCGVRQFARRTPRDGAHKPLSHQPVQHSVPRAAPVMMWCCCCYKECLHACICKNIDIDAANGVNSLPELLFKINCLMLIKQHCIEGECFVHTRTKLLVLWTPQCWIRLLFLRCRFYRVNALLSITQLHLHVHSGPPASPTLLPSLPPSVPLRARHWSR</sequence>
<comment type="caution">
    <text evidence="1">The sequence shown here is derived from an EMBL/GenBank/DDBJ whole genome shotgun (WGS) entry which is preliminary data.</text>
</comment>
<dbReference type="Proteomes" id="UP000324222">
    <property type="component" value="Unassembled WGS sequence"/>
</dbReference>
<dbReference type="AlphaFoldDB" id="A0A5B7IFB0"/>
<keyword evidence="2" id="KW-1185">Reference proteome</keyword>
<name>A0A5B7IFB0_PORTR</name>